<feature type="region of interest" description="Disordered" evidence="1">
    <location>
        <begin position="241"/>
        <end position="271"/>
    </location>
</feature>
<dbReference type="InterPro" id="IPR029288">
    <property type="entry name" value="DUF4607"/>
</dbReference>
<reference evidence="3" key="1">
    <citation type="submission" date="2025-08" db="UniProtKB">
        <authorList>
            <consortium name="RefSeq"/>
        </authorList>
    </citation>
    <scope>IDENTIFICATION</scope>
    <source>
        <tissue evidence="3">Spleen</tissue>
    </source>
</reference>
<dbReference type="AlphaFoldDB" id="A0A9B0UC05"/>
<accession>A0A9B0UC05</accession>
<name>A0A9B0UC05_CHRAS</name>
<evidence type="ECO:0000256" key="1">
    <source>
        <dbReference type="SAM" id="MobiDB-lite"/>
    </source>
</evidence>
<dbReference type="Proteomes" id="UP000504623">
    <property type="component" value="Unplaced"/>
</dbReference>
<gene>
    <name evidence="3" type="primary">LOC102836571</name>
</gene>
<dbReference type="GeneID" id="102836571"/>
<evidence type="ECO:0000313" key="2">
    <source>
        <dbReference type="Proteomes" id="UP000504623"/>
    </source>
</evidence>
<keyword evidence="2" id="KW-1185">Reference proteome</keyword>
<dbReference type="RefSeq" id="XP_006878053.1">
    <property type="nucleotide sequence ID" value="XM_006877991.1"/>
</dbReference>
<dbReference type="OrthoDB" id="9836947at2759"/>
<evidence type="ECO:0000313" key="3">
    <source>
        <dbReference type="RefSeq" id="XP_006878053.1"/>
    </source>
</evidence>
<dbReference type="PANTHER" id="PTHR40708">
    <property type="entry name" value="RIKEN CDNA 1700113H08 GENE"/>
    <property type="match status" value="1"/>
</dbReference>
<protein>
    <submittedName>
        <fullName evidence="3">Uncharacterized protein C12orf42-like</fullName>
    </submittedName>
</protein>
<feature type="non-terminal residue" evidence="3">
    <location>
        <position position="1"/>
    </location>
</feature>
<dbReference type="PANTHER" id="PTHR40708:SF1">
    <property type="entry name" value="RIKEN CDNA 1700113H08 GENE"/>
    <property type="match status" value="1"/>
</dbReference>
<proteinExistence type="predicted"/>
<organism evidence="2 3">
    <name type="scientific">Chrysochloris asiatica</name>
    <name type="common">Cape golden mole</name>
    <dbReference type="NCBI Taxonomy" id="185453"/>
    <lineage>
        <taxon>Eukaryota</taxon>
        <taxon>Metazoa</taxon>
        <taxon>Chordata</taxon>
        <taxon>Craniata</taxon>
        <taxon>Vertebrata</taxon>
        <taxon>Euteleostomi</taxon>
        <taxon>Mammalia</taxon>
        <taxon>Eutheria</taxon>
        <taxon>Afrotheria</taxon>
        <taxon>Chrysochloridae</taxon>
        <taxon>Chrysochlorinae</taxon>
        <taxon>Chrysochloris</taxon>
    </lineage>
</organism>
<dbReference type="Pfam" id="PF15380">
    <property type="entry name" value="DUF4607"/>
    <property type="match status" value="1"/>
</dbReference>
<sequence length="271" mass="30043">SPERTQNPLAYKTLLCTRRYLFPRSPPVCTTSYEEDSYSTTSGESSEAPLISAVNQEMKKTVRRAPKQAWNSPFLESQMTKKPTRPHSADPVHLEATGKHIDIQARLPNRSSSISDKYPILYGPSGRPFTAIGLCRGSQTPSPRNRASRSFSEHDLEHRMVTKQDTLKNPDFSNGHLGTPGNPTRRCTVTMTPEMLPKHPHFPGEKGPRTDTSLQGNLAGAPIPRLAPASTHLSSERLIKVCPSPHSRPPRRFHKACSQAPPWPGVNAHLH</sequence>